<reference evidence="3" key="1">
    <citation type="submission" date="2019-05" db="EMBL/GenBank/DDBJ databases">
        <title>Annotation for the trematode Fasciolopsis buski.</title>
        <authorList>
            <person name="Choi Y.-J."/>
        </authorList>
    </citation>
    <scope>NUCLEOTIDE SEQUENCE</scope>
    <source>
        <strain evidence="3">HT</strain>
        <tissue evidence="3">Whole worm</tissue>
    </source>
</reference>
<keyword evidence="1" id="KW-1133">Transmembrane helix</keyword>
<evidence type="ECO:0000259" key="2">
    <source>
        <dbReference type="SMART" id="SM01013"/>
    </source>
</evidence>
<dbReference type="PANTHER" id="PTHR45957:SF1">
    <property type="entry name" value="ANAPHASE-PROMOTING COMPLEX SUBUNIT 2"/>
    <property type="match status" value="1"/>
</dbReference>
<evidence type="ECO:0000313" key="4">
    <source>
        <dbReference type="Proteomes" id="UP000728185"/>
    </source>
</evidence>
<keyword evidence="1" id="KW-0812">Transmembrane</keyword>
<dbReference type="GO" id="GO:0007091">
    <property type="term" value="P:metaphase/anaphase transition of mitotic cell cycle"/>
    <property type="evidence" value="ECO:0007669"/>
    <property type="project" value="TreeGrafter"/>
</dbReference>
<dbReference type="AlphaFoldDB" id="A0A8E0S0M7"/>
<organism evidence="3 4">
    <name type="scientific">Fasciolopsis buskii</name>
    <dbReference type="NCBI Taxonomy" id="27845"/>
    <lineage>
        <taxon>Eukaryota</taxon>
        <taxon>Metazoa</taxon>
        <taxon>Spiralia</taxon>
        <taxon>Lophotrochozoa</taxon>
        <taxon>Platyhelminthes</taxon>
        <taxon>Trematoda</taxon>
        <taxon>Digenea</taxon>
        <taxon>Plagiorchiida</taxon>
        <taxon>Echinostomata</taxon>
        <taxon>Echinostomatoidea</taxon>
        <taxon>Fasciolidae</taxon>
        <taxon>Fasciolopsis</taxon>
    </lineage>
</organism>
<dbReference type="GO" id="GO:0070979">
    <property type="term" value="P:protein K11-linked ubiquitination"/>
    <property type="evidence" value="ECO:0007669"/>
    <property type="project" value="TreeGrafter"/>
</dbReference>
<keyword evidence="1" id="KW-0472">Membrane</keyword>
<dbReference type="EMBL" id="LUCM01001983">
    <property type="protein sequence ID" value="KAA0198032.1"/>
    <property type="molecule type" value="Genomic_DNA"/>
</dbReference>
<dbReference type="OrthoDB" id="5581181at2759"/>
<dbReference type="PANTHER" id="PTHR45957">
    <property type="entry name" value="ANAPHASE-PROMOTING COMPLEX SUBUNIT 2"/>
    <property type="match status" value="1"/>
</dbReference>
<dbReference type="GO" id="GO:0005680">
    <property type="term" value="C:anaphase-promoting complex"/>
    <property type="evidence" value="ECO:0007669"/>
    <property type="project" value="TreeGrafter"/>
</dbReference>
<evidence type="ECO:0000256" key="1">
    <source>
        <dbReference type="SAM" id="Phobius"/>
    </source>
</evidence>
<dbReference type="SUPFAM" id="SSF46785">
    <property type="entry name" value="Winged helix' DNA-binding domain"/>
    <property type="match status" value="1"/>
</dbReference>
<dbReference type="InterPro" id="IPR014786">
    <property type="entry name" value="ANAPC2_C"/>
</dbReference>
<keyword evidence="4" id="KW-1185">Reference proteome</keyword>
<dbReference type="InterPro" id="IPR044554">
    <property type="entry name" value="ANAPC2"/>
</dbReference>
<sequence>SSKSTAGCFHFLPSLSSFQELETTASNVRNGLQLFLQMGFLCQRSAIQSDESYDHARNSSLAVVNTDNSCAVYQVCDQSCTVHHPTHTSGPNVVQGESGLSGPSGSSFLPTTSDIWMFPGQSDGLDDESVVSSVRQRKEKELQVFWSYIVAMLTNLGSLSLDRILSMLRMFALSSTSSLECNREELRQFLDTKMREGQLTFDGENYKLIKSD</sequence>
<protein>
    <submittedName>
        <fullName evidence="3">Anaphase-promoting complex subunit 2</fullName>
    </submittedName>
</protein>
<dbReference type="InterPro" id="IPR036390">
    <property type="entry name" value="WH_DNA-bd_sf"/>
</dbReference>
<dbReference type="Pfam" id="PF08672">
    <property type="entry name" value="ANAPC2"/>
    <property type="match status" value="1"/>
</dbReference>
<feature type="non-terminal residue" evidence="3">
    <location>
        <position position="1"/>
    </location>
</feature>
<proteinExistence type="predicted"/>
<dbReference type="SMART" id="SM01013">
    <property type="entry name" value="APC2"/>
    <property type="match status" value="1"/>
</dbReference>
<comment type="caution">
    <text evidence="3">The sequence shown here is derived from an EMBL/GenBank/DDBJ whole genome shotgun (WGS) entry which is preliminary data.</text>
</comment>
<dbReference type="InterPro" id="IPR036388">
    <property type="entry name" value="WH-like_DNA-bd_sf"/>
</dbReference>
<feature type="domain" description="Anaphase-promoting complex subunit 2 C-terminal" evidence="2">
    <location>
        <begin position="148"/>
        <end position="208"/>
    </location>
</feature>
<name>A0A8E0S0M7_9TREM</name>
<dbReference type="Gene3D" id="1.10.10.10">
    <property type="entry name" value="Winged helix-like DNA-binding domain superfamily/Winged helix DNA-binding domain"/>
    <property type="match status" value="1"/>
</dbReference>
<gene>
    <name evidence="3" type="ORF">FBUS_10042</name>
</gene>
<accession>A0A8E0S0M7</accession>
<dbReference type="Proteomes" id="UP000728185">
    <property type="component" value="Unassembled WGS sequence"/>
</dbReference>
<feature type="transmembrane region" description="Helical" evidence="1">
    <location>
        <begin position="145"/>
        <end position="165"/>
    </location>
</feature>
<evidence type="ECO:0000313" key="3">
    <source>
        <dbReference type="EMBL" id="KAA0198032.1"/>
    </source>
</evidence>